<dbReference type="Proteomes" id="UP000019267">
    <property type="component" value="Chromosome"/>
</dbReference>
<sequence length="263" mass="30654">MKWWFSDYDGTINLQHNDYIDPRDMEFINKWIEEGNSFAIATGRMHHEIERVLDKVKIPYNYMICNNGAIVFEKGNGIIANTIIPFEEREEIVKIFNELKDRHILAYCLLDQRMDYSRVAVKEVDESEFLTTYAPKANNYDEGNHDILTSTDLNLLYVYLNQAEIENVQNIFNSRLKSCKAVRTHKNVIEIMHKDVSKAHGILKIKEIKGFSLDDVYTSGDGENDIEMLDLTKNSFTMREHQPKVKGHAKHVIDNVFEIGKYL</sequence>
<dbReference type="eggNOG" id="COG0561">
    <property type="taxonomic scope" value="Bacteria"/>
</dbReference>
<name>W6A611_9MOLU</name>
<dbReference type="EMBL" id="CP006681">
    <property type="protein sequence ID" value="AHI52381.1"/>
    <property type="molecule type" value="Genomic_DNA"/>
</dbReference>
<dbReference type="InterPro" id="IPR000150">
    <property type="entry name" value="Cof"/>
</dbReference>
<dbReference type="PANTHER" id="PTHR10000:SF8">
    <property type="entry name" value="HAD SUPERFAMILY HYDROLASE-LIKE, TYPE 3"/>
    <property type="match status" value="1"/>
</dbReference>
<protein>
    <submittedName>
        <fullName evidence="1">HAD-superfamily hydrolase</fullName>
    </submittedName>
</protein>
<dbReference type="GO" id="GO:0016791">
    <property type="term" value="F:phosphatase activity"/>
    <property type="evidence" value="ECO:0007669"/>
    <property type="project" value="UniProtKB-ARBA"/>
</dbReference>
<dbReference type="PANTHER" id="PTHR10000">
    <property type="entry name" value="PHOSPHOSERINE PHOSPHATASE"/>
    <property type="match status" value="1"/>
</dbReference>
<dbReference type="SUPFAM" id="SSF56784">
    <property type="entry name" value="HAD-like"/>
    <property type="match status" value="1"/>
</dbReference>
<dbReference type="GO" id="GO:0000287">
    <property type="term" value="F:magnesium ion binding"/>
    <property type="evidence" value="ECO:0007669"/>
    <property type="project" value="TreeGrafter"/>
</dbReference>
<dbReference type="PATRIC" id="fig|1276246.3.peg.39"/>
<keyword evidence="2" id="KW-1185">Reference proteome</keyword>
<dbReference type="KEGG" id="scq:SCULI_v1c00400"/>
<dbReference type="Gene3D" id="3.30.1240.10">
    <property type="match status" value="1"/>
</dbReference>
<dbReference type="InterPro" id="IPR023214">
    <property type="entry name" value="HAD_sf"/>
</dbReference>
<dbReference type="GO" id="GO:0005829">
    <property type="term" value="C:cytosol"/>
    <property type="evidence" value="ECO:0007669"/>
    <property type="project" value="TreeGrafter"/>
</dbReference>
<dbReference type="Gene3D" id="3.40.50.1000">
    <property type="entry name" value="HAD superfamily/HAD-like"/>
    <property type="match status" value="1"/>
</dbReference>
<dbReference type="HOGENOM" id="CLU_044146_3_2_14"/>
<dbReference type="InterPro" id="IPR036412">
    <property type="entry name" value="HAD-like_sf"/>
</dbReference>
<dbReference type="Pfam" id="PF08282">
    <property type="entry name" value="Hydrolase_3"/>
    <property type="match status" value="1"/>
</dbReference>
<evidence type="ECO:0000313" key="2">
    <source>
        <dbReference type="Proteomes" id="UP000019267"/>
    </source>
</evidence>
<dbReference type="NCBIfam" id="TIGR01484">
    <property type="entry name" value="HAD-SF-IIB"/>
    <property type="match status" value="1"/>
</dbReference>
<dbReference type="STRING" id="1276246.SCULI_v1c00400"/>
<dbReference type="AlphaFoldDB" id="W6A611"/>
<accession>W6A611</accession>
<organism evidence="1 2">
    <name type="scientific">Spiroplasma culicicola AES-1</name>
    <dbReference type="NCBI Taxonomy" id="1276246"/>
    <lineage>
        <taxon>Bacteria</taxon>
        <taxon>Bacillati</taxon>
        <taxon>Mycoplasmatota</taxon>
        <taxon>Mollicutes</taxon>
        <taxon>Entomoplasmatales</taxon>
        <taxon>Spiroplasmataceae</taxon>
        <taxon>Spiroplasma</taxon>
    </lineage>
</organism>
<gene>
    <name evidence="1" type="ORF">SCULI_v1c00400</name>
</gene>
<dbReference type="OrthoDB" id="399929at2"/>
<keyword evidence="1" id="KW-0378">Hydrolase</keyword>
<dbReference type="InterPro" id="IPR006379">
    <property type="entry name" value="HAD-SF_hydro_IIB"/>
</dbReference>
<evidence type="ECO:0000313" key="1">
    <source>
        <dbReference type="EMBL" id="AHI52381.1"/>
    </source>
</evidence>
<proteinExistence type="predicted"/>
<dbReference type="NCBIfam" id="TIGR00099">
    <property type="entry name" value="Cof-subfamily"/>
    <property type="match status" value="1"/>
</dbReference>
<dbReference type="RefSeq" id="WP_025362627.1">
    <property type="nucleotide sequence ID" value="NZ_CP006681.1"/>
</dbReference>
<reference evidence="1 2" key="1">
    <citation type="journal article" date="2014" name="Genome Biol. Evol.">
        <title>Molecular evolution of the substrate utilization strategies and putative virulence factors in mosquito-associated Spiroplasma species.</title>
        <authorList>
            <person name="Chang T.H."/>
            <person name="Lo W.S."/>
            <person name="Ku C."/>
            <person name="Chen L.L."/>
            <person name="Kuo C.H."/>
        </authorList>
    </citation>
    <scope>NUCLEOTIDE SEQUENCE [LARGE SCALE GENOMIC DNA]</scope>
    <source>
        <strain evidence="1">AES-1</strain>
    </source>
</reference>